<evidence type="ECO:0000313" key="5">
    <source>
        <dbReference type="EMBL" id="KAK1594671.1"/>
    </source>
</evidence>
<feature type="region of interest" description="Disordered" evidence="4">
    <location>
        <begin position="620"/>
        <end position="664"/>
    </location>
</feature>
<gene>
    <name evidence="5" type="ORF">QYE76_017403</name>
</gene>
<dbReference type="AlphaFoldDB" id="A0AAD8Q3V5"/>
<feature type="coiled-coil region" evidence="3">
    <location>
        <begin position="257"/>
        <end position="340"/>
    </location>
</feature>
<feature type="coiled-coil region" evidence="3">
    <location>
        <begin position="174"/>
        <end position="228"/>
    </location>
</feature>
<reference evidence="5" key="1">
    <citation type="submission" date="2023-07" db="EMBL/GenBank/DDBJ databases">
        <title>A chromosome-level genome assembly of Lolium multiflorum.</title>
        <authorList>
            <person name="Chen Y."/>
            <person name="Copetti D."/>
            <person name="Kolliker R."/>
            <person name="Studer B."/>
        </authorList>
    </citation>
    <scope>NUCLEOTIDE SEQUENCE</scope>
    <source>
        <strain evidence="5">02402/16</strain>
        <tissue evidence="5">Leaf</tissue>
    </source>
</reference>
<accession>A0AAD8Q3V5</accession>
<keyword evidence="6" id="KW-1185">Reference proteome</keyword>
<feature type="region of interest" description="Disordered" evidence="4">
    <location>
        <begin position="435"/>
        <end position="471"/>
    </location>
</feature>
<dbReference type="GO" id="GO:0005829">
    <property type="term" value="C:cytosol"/>
    <property type="evidence" value="ECO:0007669"/>
    <property type="project" value="TreeGrafter"/>
</dbReference>
<protein>
    <submittedName>
        <fullName evidence="5">Uncharacterized protein</fullName>
    </submittedName>
</protein>
<dbReference type="GO" id="GO:0009904">
    <property type="term" value="P:chloroplast accumulation movement"/>
    <property type="evidence" value="ECO:0007669"/>
    <property type="project" value="TreeGrafter"/>
</dbReference>
<proteinExistence type="inferred from homology"/>
<dbReference type="Pfam" id="PF05701">
    <property type="entry name" value="WEMBL"/>
    <property type="match status" value="2"/>
</dbReference>
<dbReference type="EMBL" id="JAUUTY010000696">
    <property type="protein sequence ID" value="KAK1594671.1"/>
    <property type="molecule type" value="Genomic_DNA"/>
</dbReference>
<evidence type="ECO:0000256" key="4">
    <source>
        <dbReference type="SAM" id="MobiDB-lite"/>
    </source>
</evidence>
<dbReference type="Proteomes" id="UP001231189">
    <property type="component" value="Unassembled WGS sequence"/>
</dbReference>
<keyword evidence="2 3" id="KW-0175">Coiled coil</keyword>
<name>A0AAD8Q3V5_LOLMU</name>
<dbReference type="GO" id="GO:0009903">
    <property type="term" value="P:chloroplast avoidance movement"/>
    <property type="evidence" value="ECO:0007669"/>
    <property type="project" value="TreeGrafter"/>
</dbReference>
<comment type="caution">
    <text evidence="5">The sequence shown here is derived from an EMBL/GenBank/DDBJ whole genome shotgun (WGS) entry which is preliminary data.</text>
</comment>
<sequence length="707" mass="76002">MEGTSGSQPPISRASSEEGDFFDSHHPESDQEDDGPSTGGYTASEIAGRFIKAIDGKAHVVDTAAPIDSVKGAVGKFGGILDWREVSDLYLDDLPVALSLSVTAIAANSLTECLLQRRQRVQEELGKVAGEKAEHQRQTRAAEAGRADARRDLAGATGEIDDLWLSVKRAQIAQAQARKDADLAKLRLRKTEKRAAARAELAGVRERHAAARAELGEVRKELGALRKERDAVAAEAGAAAARARETAGEAVAAGEAVREAAEELAAVKAELESARGAHDVAEEKRLRLAMAWQEEKVQWQNELEEGEQEARRLRDELLAAGELESKVAAASEQLANLRAELFACAVEGASAEDTAAAGAPSAKLANARKELEEVKTSVEKAQDEAKILRVAAASLHADLEKEKAELAAVRRKEEATSASIPPLEEELGRLTSELTEAQARARDSGEERSRKPEQLSEARREAERAKASAQAAQEEIAVAREEARVAKAAVQTMEARLEAVMREILAANASAETATASADALVQQQDNKSGAVEGGVALAAEEYEELSRRARETEEVAGKRVVEAVKLIKEAKDAEVRSLEKLTQLTKQTEQRRQALQAATAEAEEAELCKAEAERELRQLQAEQRRARGSAGGESPSPRTGLAEISAFDGSGRGNPHILSPRGGYMPRADMAAMSAAEEADAKQKKPFFPRMAMFLARKKAQSWNGK</sequence>
<feature type="region of interest" description="Disordered" evidence="4">
    <location>
        <begin position="129"/>
        <end position="148"/>
    </location>
</feature>
<dbReference type="PANTHER" id="PTHR32054:SF6">
    <property type="entry name" value="PROTEIN WEAK CHLOROPLAST MOVEMENT UNDER BLUE LIGHT 1"/>
    <property type="match status" value="1"/>
</dbReference>
<organism evidence="5 6">
    <name type="scientific">Lolium multiflorum</name>
    <name type="common">Italian ryegrass</name>
    <name type="synonym">Lolium perenne subsp. multiflorum</name>
    <dbReference type="NCBI Taxonomy" id="4521"/>
    <lineage>
        <taxon>Eukaryota</taxon>
        <taxon>Viridiplantae</taxon>
        <taxon>Streptophyta</taxon>
        <taxon>Embryophyta</taxon>
        <taxon>Tracheophyta</taxon>
        <taxon>Spermatophyta</taxon>
        <taxon>Magnoliopsida</taxon>
        <taxon>Liliopsida</taxon>
        <taxon>Poales</taxon>
        <taxon>Poaceae</taxon>
        <taxon>BOP clade</taxon>
        <taxon>Pooideae</taxon>
        <taxon>Poodae</taxon>
        <taxon>Poeae</taxon>
        <taxon>Poeae Chloroplast Group 2 (Poeae type)</taxon>
        <taxon>Loliodinae</taxon>
        <taxon>Loliinae</taxon>
        <taxon>Lolium</taxon>
    </lineage>
</organism>
<feature type="region of interest" description="Disordered" evidence="4">
    <location>
        <begin position="1"/>
        <end position="42"/>
    </location>
</feature>
<feature type="compositionally biased region" description="Basic and acidic residues" evidence="4">
    <location>
        <begin position="439"/>
        <end position="466"/>
    </location>
</feature>
<evidence type="ECO:0000256" key="3">
    <source>
        <dbReference type="SAM" id="Coils"/>
    </source>
</evidence>
<feature type="region of interest" description="Disordered" evidence="4">
    <location>
        <begin position="410"/>
        <end position="429"/>
    </location>
</feature>
<comment type="similarity">
    <text evidence="1">Belongs to the WEB family.</text>
</comment>
<evidence type="ECO:0000256" key="2">
    <source>
        <dbReference type="ARBA" id="ARBA00023054"/>
    </source>
</evidence>
<dbReference type="InterPro" id="IPR008545">
    <property type="entry name" value="Web"/>
</dbReference>
<evidence type="ECO:0000256" key="1">
    <source>
        <dbReference type="ARBA" id="ARBA00005485"/>
    </source>
</evidence>
<feature type="compositionally biased region" description="Polar residues" evidence="4">
    <location>
        <begin position="1"/>
        <end position="14"/>
    </location>
</feature>
<dbReference type="PANTHER" id="PTHR32054">
    <property type="entry name" value="HEAVY CHAIN, PUTATIVE, EXPRESSED-RELATED-RELATED"/>
    <property type="match status" value="1"/>
</dbReference>
<evidence type="ECO:0000313" key="6">
    <source>
        <dbReference type="Proteomes" id="UP001231189"/>
    </source>
</evidence>